<dbReference type="EMBL" id="QUSF01001766">
    <property type="protein sequence ID" value="RLV63868.1"/>
    <property type="molecule type" value="Genomic_DNA"/>
</dbReference>
<gene>
    <name evidence="2" type="ORF">DV515_00017832</name>
</gene>
<feature type="compositionally biased region" description="Polar residues" evidence="1">
    <location>
        <begin position="1"/>
        <end position="14"/>
    </location>
</feature>
<feature type="region of interest" description="Disordered" evidence="1">
    <location>
        <begin position="1"/>
        <end position="23"/>
    </location>
</feature>
<comment type="caution">
    <text evidence="2">The sequence shown here is derived from an EMBL/GenBank/DDBJ whole genome shotgun (WGS) entry which is preliminary data.</text>
</comment>
<feature type="region of interest" description="Disordered" evidence="1">
    <location>
        <begin position="113"/>
        <end position="132"/>
    </location>
</feature>
<evidence type="ECO:0000313" key="2">
    <source>
        <dbReference type="EMBL" id="RLV63868.1"/>
    </source>
</evidence>
<reference evidence="2 3" key="1">
    <citation type="journal article" date="2018" name="Proc. R. Soc. B">
        <title>A non-coding region near Follistatin controls head colour polymorphism in the Gouldian finch.</title>
        <authorList>
            <person name="Toomey M.B."/>
            <person name="Marques C.I."/>
            <person name="Andrade P."/>
            <person name="Araujo P.M."/>
            <person name="Sabatino S."/>
            <person name="Gazda M.A."/>
            <person name="Afonso S."/>
            <person name="Lopes R.J."/>
            <person name="Corbo J.C."/>
            <person name="Carneiro M."/>
        </authorList>
    </citation>
    <scope>NUCLEOTIDE SEQUENCE [LARGE SCALE GENOMIC DNA]</scope>
    <source>
        <strain evidence="2">Red01</strain>
        <tissue evidence="2">Muscle</tissue>
    </source>
</reference>
<dbReference type="Proteomes" id="UP000276834">
    <property type="component" value="Unassembled WGS sequence"/>
</dbReference>
<dbReference type="AlphaFoldDB" id="A0A3L8Q9E6"/>
<evidence type="ECO:0000313" key="3">
    <source>
        <dbReference type="Proteomes" id="UP000276834"/>
    </source>
</evidence>
<evidence type="ECO:0000256" key="1">
    <source>
        <dbReference type="SAM" id="MobiDB-lite"/>
    </source>
</evidence>
<protein>
    <submittedName>
        <fullName evidence="2">Uncharacterized protein</fullName>
    </submittedName>
</protein>
<sequence>MVTFNSHMDWSDPPQTRETEDYTRCPDWTGKLLHRPWSVSSASATPGATVCGDIPFKKDKDLVWDQLLSWQQVSRGFTSSLSSGELSEEKALPGVGLSDPCLMLIPFAPLPAPSKRLKDPPQPHGTAADPGMFPAPLLGGLGGSRALPVCGTAAAAASSA</sequence>
<proteinExistence type="predicted"/>
<name>A0A3L8Q9E6_CHLGU</name>
<organism evidence="2 3">
    <name type="scientific">Chloebia gouldiae</name>
    <name type="common">Gouldian finch</name>
    <name type="synonym">Erythrura gouldiae</name>
    <dbReference type="NCBI Taxonomy" id="44316"/>
    <lineage>
        <taxon>Eukaryota</taxon>
        <taxon>Metazoa</taxon>
        <taxon>Chordata</taxon>
        <taxon>Craniata</taxon>
        <taxon>Vertebrata</taxon>
        <taxon>Euteleostomi</taxon>
        <taxon>Archelosauria</taxon>
        <taxon>Archosauria</taxon>
        <taxon>Dinosauria</taxon>
        <taxon>Saurischia</taxon>
        <taxon>Theropoda</taxon>
        <taxon>Coelurosauria</taxon>
        <taxon>Aves</taxon>
        <taxon>Neognathae</taxon>
        <taxon>Neoaves</taxon>
        <taxon>Telluraves</taxon>
        <taxon>Australaves</taxon>
        <taxon>Passeriformes</taxon>
        <taxon>Passeroidea</taxon>
        <taxon>Passeridae</taxon>
        <taxon>Chloebia</taxon>
    </lineage>
</organism>
<keyword evidence="3" id="KW-1185">Reference proteome</keyword>
<accession>A0A3L8Q9E6</accession>